<feature type="transmembrane region" description="Helical" evidence="10">
    <location>
        <begin position="40"/>
        <end position="63"/>
    </location>
</feature>
<evidence type="ECO:0000256" key="2">
    <source>
        <dbReference type="ARBA" id="ARBA00022692"/>
    </source>
</evidence>
<dbReference type="GO" id="GO:0016020">
    <property type="term" value="C:membrane"/>
    <property type="evidence" value="ECO:0007669"/>
    <property type="project" value="UniProtKB-SubCell"/>
</dbReference>
<keyword evidence="7 10" id="KW-1133">Transmembrane helix</keyword>
<evidence type="ECO:0000256" key="8">
    <source>
        <dbReference type="ARBA" id="ARBA00023136"/>
    </source>
</evidence>
<dbReference type="GO" id="GO:0061630">
    <property type="term" value="F:ubiquitin protein ligase activity"/>
    <property type="evidence" value="ECO:0007669"/>
    <property type="project" value="InterPro"/>
</dbReference>
<dbReference type="InterPro" id="IPR017907">
    <property type="entry name" value="Znf_RING_CS"/>
</dbReference>
<dbReference type="SUPFAM" id="SSF57850">
    <property type="entry name" value="RING/U-box"/>
    <property type="match status" value="1"/>
</dbReference>
<evidence type="ECO:0000313" key="12">
    <source>
        <dbReference type="EMBL" id="PAV91221.1"/>
    </source>
</evidence>
<gene>
    <name evidence="12" type="ORF">WR25_09192</name>
</gene>
<sequence length="640" mass="71757">MTKTLAPSEGTGTTSYTYTTDSSSTATVDKAANCMSWVKYGIILGNIVYLLVGGLILALGVWLRTDSRFRNFLSERYRQAVEEAFWEAPTLYTFSYIMIVLGCCMIVVAFFGFCGTATRSRALLIIYAMMVFVLMIATLASGIYLYYKRDGLDVEVSDALNYMVQHYYQGAGVVQESLDHLQMTFRCCGNAGCSDFRVFRQDPPRSCDIRCDGCHYRIMVALHIGYSVALVVFACVVLIQVLGIALTLYTSSSNATNSIGVGTQSYVNEIRLEMGNDGDVEQGTSQIVDNQNVPDFEGLGLQLNGEAENGDDSGASDGGDAADTGTQQLRASFNRLRQSIEENRQAQSLIYAFCTSVIPFVMLFLTKATLDFAWPIARFLIAYSIFLFCNSNVQIAVSGGRTGLCMRLALLFAFIITLSIWQISAFKLDEFSYSAALSLDFQHFLSSDWPVHGFLYTLYSVMMCDVIVKHITAGLKLVVALSPFEILAAARKRRAYQLIEYASQTYRDVVPFLVWTRYFIKPGQEKNFYDGPLELFYFCIKVRELYHFLHLLIASAKQFRNRSNCGTDPTRVEIEAIAMCAICHEKLFQPTKLTCSHIFCQTCIETWLDSNDTCPMCRTVVERQDNSWKSGATSKNIRLY</sequence>
<dbReference type="OrthoDB" id="5870230at2759"/>
<keyword evidence="13" id="KW-1185">Reference proteome</keyword>
<evidence type="ECO:0000256" key="1">
    <source>
        <dbReference type="ARBA" id="ARBA00004141"/>
    </source>
</evidence>
<keyword evidence="2 10" id="KW-0812">Transmembrane</keyword>
<name>A0A2A2LYA2_9BILA</name>
<dbReference type="Pfam" id="PF00335">
    <property type="entry name" value="Tetraspanin"/>
    <property type="match status" value="1"/>
</dbReference>
<dbReference type="SMART" id="SM00184">
    <property type="entry name" value="RING"/>
    <property type="match status" value="1"/>
</dbReference>
<organism evidence="12 13">
    <name type="scientific">Diploscapter pachys</name>
    <dbReference type="NCBI Taxonomy" id="2018661"/>
    <lineage>
        <taxon>Eukaryota</taxon>
        <taxon>Metazoa</taxon>
        <taxon>Ecdysozoa</taxon>
        <taxon>Nematoda</taxon>
        <taxon>Chromadorea</taxon>
        <taxon>Rhabditida</taxon>
        <taxon>Rhabditina</taxon>
        <taxon>Rhabditomorpha</taxon>
        <taxon>Rhabditoidea</taxon>
        <taxon>Rhabditidae</taxon>
        <taxon>Diploscapter</taxon>
    </lineage>
</organism>
<feature type="transmembrane region" description="Helical" evidence="10">
    <location>
        <begin position="94"/>
        <end position="115"/>
    </location>
</feature>
<dbReference type="InterPro" id="IPR013083">
    <property type="entry name" value="Znf_RING/FYVE/PHD"/>
</dbReference>
<dbReference type="InterPro" id="IPR001841">
    <property type="entry name" value="Znf_RING"/>
</dbReference>
<evidence type="ECO:0000256" key="10">
    <source>
        <dbReference type="SAM" id="Phobius"/>
    </source>
</evidence>
<dbReference type="STRING" id="2018661.A0A2A2LYA2"/>
<proteinExistence type="predicted"/>
<keyword evidence="5" id="KW-0833">Ubl conjugation pathway</keyword>
<dbReference type="PANTHER" id="PTHR15860">
    <property type="entry name" value="UNCHARACTERIZED RING FINGER-CONTAINING PROTEIN"/>
    <property type="match status" value="1"/>
</dbReference>
<evidence type="ECO:0000256" key="7">
    <source>
        <dbReference type="ARBA" id="ARBA00022989"/>
    </source>
</evidence>
<comment type="caution">
    <text evidence="12">The sequence shown here is derived from an EMBL/GenBank/DDBJ whole genome shotgun (WGS) entry which is preliminary data.</text>
</comment>
<dbReference type="InterPro" id="IPR044235">
    <property type="entry name" value="RNFT1/2"/>
</dbReference>
<evidence type="ECO:0000256" key="3">
    <source>
        <dbReference type="ARBA" id="ARBA00022723"/>
    </source>
</evidence>
<dbReference type="EMBL" id="LIAE01006329">
    <property type="protein sequence ID" value="PAV91221.1"/>
    <property type="molecule type" value="Genomic_DNA"/>
</dbReference>
<feature type="transmembrane region" description="Helical" evidence="10">
    <location>
        <begin position="122"/>
        <end position="147"/>
    </location>
</feature>
<dbReference type="Proteomes" id="UP000218231">
    <property type="component" value="Unassembled WGS sequence"/>
</dbReference>
<evidence type="ECO:0000259" key="11">
    <source>
        <dbReference type="PROSITE" id="PS50089"/>
    </source>
</evidence>
<dbReference type="Gene3D" id="3.30.40.10">
    <property type="entry name" value="Zinc/RING finger domain, C3HC4 (zinc finger)"/>
    <property type="match status" value="1"/>
</dbReference>
<dbReference type="CDD" id="cd03127">
    <property type="entry name" value="tetraspanin_LEL"/>
    <property type="match status" value="1"/>
</dbReference>
<dbReference type="Gene3D" id="1.10.1450.10">
    <property type="entry name" value="Tetraspanin"/>
    <property type="match status" value="1"/>
</dbReference>
<evidence type="ECO:0000256" key="5">
    <source>
        <dbReference type="ARBA" id="ARBA00022786"/>
    </source>
</evidence>
<feature type="domain" description="RING-type" evidence="11">
    <location>
        <begin position="580"/>
        <end position="618"/>
    </location>
</feature>
<feature type="transmembrane region" description="Helical" evidence="10">
    <location>
        <begin position="348"/>
        <end position="366"/>
    </location>
</feature>
<keyword evidence="3" id="KW-0479">Metal-binding</keyword>
<dbReference type="PANTHER" id="PTHR15860:SF0">
    <property type="entry name" value="LP20373P"/>
    <property type="match status" value="1"/>
</dbReference>
<protein>
    <recommendedName>
        <fullName evidence="11">RING-type domain-containing protein</fullName>
    </recommendedName>
</protein>
<dbReference type="SUPFAM" id="SSF48652">
    <property type="entry name" value="Tetraspanin"/>
    <property type="match status" value="1"/>
</dbReference>
<keyword evidence="4 9" id="KW-0863">Zinc-finger</keyword>
<evidence type="ECO:0000256" key="6">
    <source>
        <dbReference type="ARBA" id="ARBA00022833"/>
    </source>
</evidence>
<dbReference type="AlphaFoldDB" id="A0A2A2LYA2"/>
<reference evidence="12 13" key="1">
    <citation type="journal article" date="2017" name="Curr. Biol.">
        <title>Genome architecture and evolution of a unichromosomal asexual nematode.</title>
        <authorList>
            <person name="Fradin H."/>
            <person name="Zegar C."/>
            <person name="Gutwein M."/>
            <person name="Lucas J."/>
            <person name="Kovtun M."/>
            <person name="Corcoran D."/>
            <person name="Baugh L.R."/>
            <person name="Kiontke K."/>
            <person name="Gunsalus K."/>
            <person name="Fitch D.H."/>
            <person name="Piano F."/>
        </authorList>
    </citation>
    <scope>NUCLEOTIDE SEQUENCE [LARGE SCALE GENOMIC DNA]</scope>
    <source>
        <strain evidence="12">PF1309</strain>
    </source>
</reference>
<dbReference type="InterPro" id="IPR018499">
    <property type="entry name" value="Tetraspanin/Peripherin"/>
</dbReference>
<evidence type="ECO:0000313" key="13">
    <source>
        <dbReference type="Proteomes" id="UP000218231"/>
    </source>
</evidence>
<dbReference type="PROSITE" id="PS00518">
    <property type="entry name" value="ZF_RING_1"/>
    <property type="match status" value="1"/>
</dbReference>
<dbReference type="PROSITE" id="PS50089">
    <property type="entry name" value="ZF_RING_2"/>
    <property type="match status" value="1"/>
</dbReference>
<dbReference type="GO" id="GO:0008270">
    <property type="term" value="F:zinc ion binding"/>
    <property type="evidence" value="ECO:0007669"/>
    <property type="project" value="UniProtKB-KW"/>
</dbReference>
<evidence type="ECO:0000256" key="9">
    <source>
        <dbReference type="PROSITE-ProRule" id="PRU00175"/>
    </source>
</evidence>
<dbReference type="Pfam" id="PF13639">
    <property type="entry name" value="zf-RING_2"/>
    <property type="match status" value="1"/>
</dbReference>
<accession>A0A2A2LYA2</accession>
<feature type="transmembrane region" description="Helical" evidence="10">
    <location>
        <begin position="405"/>
        <end position="424"/>
    </location>
</feature>
<dbReference type="GO" id="GO:1904294">
    <property type="term" value="P:positive regulation of ERAD pathway"/>
    <property type="evidence" value="ECO:0007669"/>
    <property type="project" value="InterPro"/>
</dbReference>
<keyword evidence="8 10" id="KW-0472">Membrane</keyword>
<keyword evidence="6" id="KW-0862">Zinc</keyword>
<dbReference type="PRINTS" id="PR00259">
    <property type="entry name" value="TMFOUR"/>
</dbReference>
<feature type="transmembrane region" description="Helical" evidence="10">
    <location>
        <begin position="226"/>
        <end position="249"/>
    </location>
</feature>
<dbReference type="InterPro" id="IPR008952">
    <property type="entry name" value="Tetraspanin_EC2_sf"/>
</dbReference>
<feature type="transmembrane region" description="Helical" evidence="10">
    <location>
        <begin position="372"/>
        <end position="393"/>
    </location>
</feature>
<comment type="subcellular location">
    <subcellularLocation>
        <location evidence="1">Membrane</location>
        <topology evidence="1">Multi-pass membrane protein</topology>
    </subcellularLocation>
</comment>
<evidence type="ECO:0000256" key="4">
    <source>
        <dbReference type="ARBA" id="ARBA00022771"/>
    </source>
</evidence>